<reference evidence="11 12" key="1">
    <citation type="journal article" date="2023" name="G3 (Bethesda)">
        <title>A haplotype-resolved chromosome-scale genome for Quercus rubra L. provides insights into the genetics of adaptive traits for red oak species.</title>
        <authorList>
            <person name="Kapoor B."/>
            <person name="Jenkins J."/>
            <person name="Schmutz J."/>
            <person name="Zhebentyayeva T."/>
            <person name="Kuelheim C."/>
            <person name="Coggeshall M."/>
            <person name="Heim C."/>
            <person name="Lasky J.R."/>
            <person name="Leites L."/>
            <person name="Islam-Faridi N."/>
            <person name="Romero-Severson J."/>
            <person name="DeLeo V.L."/>
            <person name="Lucas S.M."/>
            <person name="Lazic D."/>
            <person name="Gailing O."/>
            <person name="Carlson J."/>
            <person name="Staton M."/>
        </authorList>
    </citation>
    <scope>NUCLEOTIDE SEQUENCE [LARGE SCALE GENOMIC DNA]</scope>
    <source>
        <strain evidence="11">Pseudo-F2</strain>
    </source>
</reference>
<evidence type="ECO:0000256" key="6">
    <source>
        <dbReference type="ARBA" id="ARBA00023180"/>
    </source>
</evidence>
<evidence type="ECO:0000256" key="3">
    <source>
        <dbReference type="ARBA" id="ARBA00022679"/>
    </source>
</evidence>
<evidence type="ECO:0008006" key="13">
    <source>
        <dbReference type="Google" id="ProtNLM"/>
    </source>
</evidence>
<evidence type="ECO:0000259" key="8">
    <source>
        <dbReference type="Pfam" id="PF07645"/>
    </source>
</evidence>
<gene>
    <name evidence="11" type="ORF">RGQ29_032072</name>
</gene>
<evidence type="ECO:0000256" key="1">
    <source>
        <dbReference type="ARBA" id="ARBA00004479"/>
    </source>
</evidence>
<keyword evidence="2" id="KW-0723">Serine/threonine-protein kinase</keyword>
<dbReference type="InterPro" id="IPR025287">
    <property type="entry name" value="WAK_GUB"/>
</dbReference>
<feature type="domain" description="NOTCH1 EGF-like calcium-binding" evidence="8">
    <location>
        <begin position="314"/>
        <end position="342"/>
    </location>
</feature>
<sequence length="443" mass="50367">MIVTYPLSFVTKRGNSFCNLCVQVGILTLPIYKVQVNEGTNSEVAYGLAEGEPPMAKPNCPASCGNVSIPYPFGIGSNCFMHKSYEIVCNERGVAAAFLVLPRIRVEVLEIRITDPYNSYVDSSFVPGLIRVKMPIISSNCKNKSSVAGSGGVLDISGTPFFLSSSRNKFVSVGCNIKATMAVLDSMVFVGCKTDCNNQKLRGKCQTSVPSDGIQRLNVTLESTTNNTNTCKHAFVAETRWLESNETDPSSDVQYLEYVPVALEWTIPNSTSIINLTEARRRNMYVDYTSYGAAFYHCYYGYEGNPYLNMRCQDINECEDQKRNRCPDKADCENTEGSYTCNRRKSRLKIAIIVICTSFGVLFLLFITWWLCKVIKKRNKIKLKKKFFKRNGGLYYNNNYLQMKTMFRRQNYSIQRSWKMRQIVLMKTEYLVRVDKVQFIKEC</sequence>
<feature type="transmembrane region" description="Helical" evidence="7">
    <location>
        <begin position="350"/>
        <end position="372"/>
    </location>
</feature>
<name>A0AAN7DW16_QUERU</name>
<dbReference type="EMBL" id="JAXUIC010000023">
    <property type="protein sequence ID" value="KAK4552364.1"/>
    <property type="molecule type" value="Genomic_DNA"/>
</dbReference>
<keyword evidence="7" id="KW-0812">Transmembrane</keyword>
<comment type="subcellular location">
    <subcellularLocation>
        <location evidence="1">Membrane</location>
        <topology evidence="1">Single-pass type I membrane protein</topology>
    </subcellularLocation>
</comment>
<feature type="domain" description="Wall-associated receptor kinase" evidence="9">
    <location>
        <begin position="203"/>
        <end position="268"/>
    </location>
</feature>
<protein>
    <recommendedName>
        <fullName evidence="13">Wall-associated receptor kinase galacturonan-binding domain-containing protein</fullName>
    </recommendedName>
</protein>
<dbReference type="InterPro" id="IPR018097">
    <property type="entry name" value="EGF_Ca-bd_CS"/>
</dbReference>
<comment type="caution">
    <text evidence="11">The sequence shown here is derived from an EMBL/GenBank/DDBJ whole genome shotgun (WGS) entry which is preliminary data.</text>
</comment>
<evidence type="ECO:0000256" key="4">
    <source>
        <dbReference type="ARBA" id="ARBA00022729"/>
    </source>
</evidence>
<dbReference type="PANTHER" id="PTHR33491">
    <property type="entry name" value="OSJNBA0016N04.9 PROTEIN"/>
    <property type="match status" value="1"/>
</dbReference>
<accession>A0AAN7DW16</accession>
<keyword evidence="6" id="KW-0325">Glycoprotein</keyword>
<keyword evidence="2" id="KW-0418">Kinase</keyword>
<dbReference type="Gene3D" id="2.10.25.10">
    <property type="entry name" value="Laminin"/>
    <property type="match status" value="1"/>
</dbReference>
<evidence type="ECO:0000259" key="9">
    <source>
        <dbReference type="Pfam" id="PF08488"/>
    </source>
</evidence>
<keyword evidence="7" id="KW-1133">Transmembrane helix</keyword>
<dbReference type="GO" id="GO:0030247">
    <property type="term" value="F:polysaccharide binding"/>
    <property type="evidence" value="ECO:0007669"/>
    <property type="project" value="InterPro"/>
</dbReference>
<dbReference type="Pfam" id="PF08488">
    <property type="entry name" value="WAK"/>
    <property type="match status" value="1"/>
</dbReference>
<keyword evidence="5" id="KW-1015">Disulfide bond</keyword>
<dbReference type="GO" id="GO:0004674">
    <property type="term" value="F:protein serine/threonine kinase activity"/>
    <property type="evidence" value="ECO:0007669"/>
    <property type="project" value="UniProtKB-KW"/>
</dbReference>
<keyword evidence="3" id="KW-0808">Transferase</keyword>
<dbReference type="Pfam" id="PF13947">
    <property type="entry name" value="GUB_WAK_bind"/>
    <property type="match status" value="1"/>
</dbReference>
<dbReference type="InterPro" id="IPR013695">
    <property type="entry name" value="WAK"/>
</dbReference>
<evidence type="ECO:0000259" key="10">
    <source>
        <dbReference type="Pfam" id="PF13947"/>
    </source>
</evidence>
<keyword evidence="4" id="KW-0732">Signal</keyword>
<feature type="domain" description="Wall-associated receptor kinase galacturonan-binding" evidence="10">
    <location>
        <begin position="60"/>
        <end position="114"/>
    </location>
</feature>
<dbReference type="GO" id="GO:0005509">
    <property type="term" value="F:calcium ion binding"/>
    <property type="evidence" value="ECO:0007669"/>
    <property type="project" value="InterPro"/>
</dbReference>
<dbReference type="Pfam" id="PF07645">
    <property type="entry name" value="EGF_CA"/>
    <property type="match status" value="1"/>
</dbReference>
<evidence type="ECO:0000256" key="7">
    <source>
        <dbReference type="SAM" id="Phobius"/>
    </source>
</evidence>
<evidence type="ECO:0000256" key="5">
    <source>
        <dbReference type="ARBA" id="ARBA00023157"/>
    </source>
</evidence>
<dbReference type="InterPro" id="IPR049883">
    <property type="entry name" value="NOTCH1_EGF-like"/>
</dbReference>
<proteinExistence type="predicted"/>
<dbReference type="AlphaFoldDB" id="A0AAN7DW16"/>
<dbReference type="CDD" id="cd00054">
    <property type="entry name" value="EGF_CA"/>
    <property type="match status" value="1"/>
</dbReference>
<evidence type="ECO:0000313" key="12">
    <source>
        <dbReference type="Proteomes" id="UP001324115"/>
    </source>
</evidence>
<dbReference type="PROSITE" id="PS01187">
    <property type="entry name" value="EGF_CA"/>
    <property type="match status" value="1"/>
</dbReference>
<evidence type="ECO:0000256" key="2">
    <source>
        <dbReference type="ARBA" id="ARBA00022527"/>
    </source>
</evidence>
<dbReference type="Proteomes" id="UP001324115">
    <property type="component" value="Unassembled WGS sequence"/>
</dbReference>
<keyword evidence="12" id="KW-1185">Reference proteome</keyword>
<keyword evidence="7" id="KW-0472">Membrane</keyword>
<dbReference type="GO" id="GO:0016020">
    <property type="term" value="C:membrane"/>
    <property type="evidence" value="ECO:0007669"/>
    <property type="project" value="UniProtKB-SubCell"/>
</dbReference>
<organism evidence="11 12">
    <name type="scientific">Quercus rubra</name>
    <name type="common">Northern red oak</name>
    <name type="synonym">Quercus borealis</name>
    <dbReference type="NCBI Taxonomy" id="3512"/>
    <lineage>
        <taxon>Eukaryota</taxon>
        <taxon>Viridiplantae</taxon>
        <taxon>Streptophyta</taxon>
        <taxon>Embryophyta</taxon>
        <taxon>Tracheophyta</taxon>
        <taxon>Spermatophyta</taxon>
        <taxon>Magnoliopsida</taxon>
        <taxon>eudicotyledons</taxon>
        <taxon>Gunneridae</taxon>
        <taxon>Pentapetalae</taxon>
        <taxon>rosids</taxon>
        <taxon>fabids</taxon>
        <taxon>Fagales</taxon>
        <taxon>Fagaceae</taxon>
        <taxon>Quercus</taxon>
    </lineage>
</organism>
<evidence type="ECO:0000313" key="11">
    <source>
        <dbReference type="EMBL" id="KAK4552364.1"/>
    </source>
</evidence>